<reference evidence="8" key="1">
    <citation type="journal article" date="2014" name="Int. J. Syst. Evol. Microbiol.">
        <title>Complete genome sequence of Corynebacterium casei LMG S-19264T (=DSM 44701T), isolated from a smear-ripened cheese.</title>
        <authorList>
            <consortium name="US DOE Joint Genome Institute (JGI-PGF)"/>
            <person name="Walter F."/>
            <person name="Albersmeier A."/>
            <person name="Kalinowski J."/>
            <person name="Ruckert C."/>
        </authorList>
    </citation>
    <scope>NUCLEOTIDE SEQUENCE</scope>
    <source>
        <strain evidence="8">CGMCC 1.12754</strain>
    </source>
</reference>
<dbReference type="InterPro" id="IPR051263">
    <property type="entry name" value="C-type_cytochrome_biogenesis"/>
</dbReference>
<evidence type="ECO:0000313" key="9">
    <source>
        <dbReference type="Proteomes" id="UP000622860"/>
    </source>
</evidence>
<dbReference type="GO" id="GO:0046872">
    <property type="term" value="F:metal ion binding"/>
    <property type="evidence" value="ECO:0007669"/>
    <property type="project" value="UniProtKB-KW"/>
</dbReference>
<comment type="function">
    <text evidence="6">Possible subunit of a heme lyase.</text>
</comment>
<accession>A0A917LWB7</accession>
<dbReference type="AlphaFoldDB" id="A0A917LWB7"/>
<keyword evidence="9" id="KW-1185">Reference proteome</keyword>
<evidence type="ECO:0000256" key="3">
    <source>
        <dbReference type="ARBA" id="ARBA00022723"/>
    </source>
</evidence>
<evidence type="ECO:0000256" key="5">
    <source>
        <dbReference type="ARBA" id="ARBA00023004"/>
    </source>
</evidence>
<dbReference type="CDD" id="cd16378">
    <property type="entry name" value="CcmH_N"/>
    <property type="match status" value="1"/>
</dbReference>
<dbReference type="Proteomes" id="UP000622860">
    <property type="component" value="Unassembled WGS sequence"/>
</dbReference>
<evidence type="ECO:0000256" key="2">
    <source>
        <dbReference type="ARBA" id="ARBA00022617"/>
    </source>
</evidence>
<comment type="caution">
    <text evidence="8">The sequence shown here is derived from an EMBL/GenBank/DDBJ whole genome shotgun (WGS) entry which is preliminary data.</text>
</comment>
<comment type="similarity">
    <text evidence="1 6">Belongs to the CcmH/CycL/Ccl2/NrfF family.</text>
</comment>
<sequence>MAAKISKIFLYLSTVIWLALVALPKLTLAEKVAVTRQEVLDVAKEIHPPGCTDSRTADYCQLATAYDVRGEIRDLLEQGMSKTQVIDQLVQKYGERILAAPTKEGFNLVPWILPAIAILIGSILVAFIIHRWAKKKPNHEEDQNLQPSYTEEDELKVNEELKNWL</sequence>
<keyword evidence="4 6" id="KW-0732">Signal</keyword>
<evidence type="ECO:0000256" key="1">
    <source>
        <dbReference type="ARBA" id="ARBA00010342"/>
    </source>
</evidence>
<proteinExistence type="inferred from homology"/>
<keyword evidence="6" id="KW-0812">Transmembrane</keyword>
<dbReference type="InterPro" id="IPR038297">
    <property type="entry name" value="CcmH/CycL/NrfF/Ccl2_sf"/>
</dbReference>
<dbReference type="Pfam" id="PF03918">
    <property type="entry name" value="CcmH"/>
    <property type="match status" value="1"/>
</dbReference>
<dbReference type="GO" id="GO:0005886">
    <property type="term" value="C:plasma membrane"/>
    <property type="evidence" value="ECO:0007669"/>
    <property type="project" value="TreeGrafter"/>
</dbReference>
<evidence type="ECO:0000259" key="7">
    <source>
        <dbReference type="Pfam" id="PF03918"/>
    </source>
</evidence>
<feature type="transmembrane region" description="Helical" evidence="6">
    <location>
        <begin position="108"/>
        <end position="129"/>
    </location>
</feature>
<dbReference type="Gene3D" id="1.10.8.640">
    <property type="entry name" value="Cytochrome C biogenesis protein"/>
    <property type="match status" value="1"/>
</dbReference>
<dbReference type="InterPro" id="IPR005616">
    <property type="entry name" value="CcmH/CycL/Ccl2/NrfF_N"/>
</dbReference>
<name>A0A917LWB7_9BACI</name>
<reference evidence="8" key="2">
    <citation type="submission" date="2020-09" db="EMBL/GenBank/DDBJ databases">
        <authorList>
            <person name="Sun Q."/>
            <person name="Zhou Y."/>
        </authorList>
    </citation>
    <scope>NUCLEOTIDE SEQUENCE</scope>
    <source>
        <strain evidence="8">CGMCC 1.12754</strain>
    </source>
</reference>
<gene>
    <name evidence="8" type="ORF">GCM10011398_00300</name>
</gene>
<keyword evidence="2 6" id="KW-0349">Heme</keyword>
<feature type="domain" description="CcmH/CycL/Ccl2/NrfF N-terminal" evidence="7">
    <location>
        <begin position="32"/>
        <end position="148"/>
    </location>
</feature>
<keyword evidence="3 6" id="KW-0479">Metal-binding</keyword>
<dbReference type="EMBL" id="BMFR01000001">
    <property type="protein sequence ID" value="GGG61004.1"/>
    <property type="molecule type" value="Genomic_DNA"/>
</dbReference>
<evidence type="ECO:0000256" key="4">
    <source>
        <dbReference type="ARBA" id="ARBA00022729"/>
    </source>
</evidence>
<keyword evidence="6" id="KW-0472">Membrane</keyword>
<protein>
    <recommendedName>
        <fullName evidence="6">Cytochrome c-type biogenesis protein</fullName>
    </recommendedName>
</protein>
<dbReference type="RefSeq" id="WP_188453327.1">
    <property type="nucleotide sequence ID" value="NZ_BMFR01000001.1"/>
</dbReference>
<evidence type="ECO:0000313" key="8">
    <source>
        <dbReference type="EMBL" id="GGG61004.1"/>
    </source>
</evidence>
<dbReference type="PANTHER" id="PTHR47870:SF4">
    <property type="entry name" value="CYTOCHROME C-TYPE BIOGENESIS PROTEIN CYCH"/>
    <property type="match status" value="1"/>
</dbReference>
<keyword evidence="6" id="KW-1133">Transmembrane helix</keyword>
<dbReference type="PANTHER" id="PTHR47870">
    <property type="entry name" value="CYTOCHROME C-TYPE BIOGENESIS PROTEIN CCMH"/>
    <property type="match status" value="1"/>
</dbReference>
<evidence type="ECO:0000256" key="6">
    <source>
        <dbReference type="RuleBase" id="RU364112"/>
    </source>
</evidence>
<organism evidence="8 9">
    <name type="scientific">Virgibacillus oceani</name>
    <dbReference type="NCBI Taxonomy" id="1479511"/>
    <lineage>
        <taxon>Bacteria</taxon>
        <taxon>Bacillati</taxon>
        <taxon>Bacillota</taxon>
        <taxon>Bacilli</taxon>
        <taxon>Bacillales</taxon>
        <taxon>Bacillaceae</taxon>
        <taxon>Virgibacillus</taxon>
    </lineage>
</organism>
<keyword evidence="5 6" id="KW-0408">Iron</keyword>